<evidence type="ECO:0000256" key="1">
    <source>
        <dbReference type="SAM" id="MobiDB-lite"/>
    </source>
</evidence>
<dbReference type="Proteomes" id="UP001268819">
    <property type="component" value="Unassembled WGS sequence"/>
</dbReference>
<comment type="caution">
    <text evidence="2">The sequence shown here is derived from an EMBL/GenBank/DDBJ whole genome shotgun (WGS) entry which is preliminary data.</text>
</comment>
<dbReference type="EMBL" id="JAVDSG010000001">
    <property type="protein sequence ID" value="MDR6592544.1"/>
    <property type="molecule type" value="Genomic_DNA"/>
</dbReference>
<sequence length="87" mass="8786">MPSIADLHRVGQGATDGLGVGDRAVPTHDLDTGMLAQPGLQGGLVAAGQGRDTSTGLGIDDDRGVAVSATQGEIVHADHPRNCQFGQ</sequence>
<evidence type="ECO:0000313" key="2">
    <source>
        <dbReference type="EMBL" id="MDR6592544.1"/>
    </source>
</evidence>
<organism evidence="2 3">
    <name type="scientific">Saccharothrix longispora</name>
    <dbReference type="NCBI Taxonomy" id="33920"/>
    <lineage>
        <taxon>Bacteria</taxon>
        <taxon>Bacillati</taxon>
        <taxon>Actinomycetota</taxon>
        <taxon>Actinomycetes</taxon>
        <taxon>Pseudonocardiales</taxon>
        <taxon>Pseudonocardiaceae</taxon>
        <taxon>Saccharothrix</taxon>
    </lineage>
</organism>
<accession>A0ABU1PRK2</accession>
<evidence type="ECO:0000313" key="3">
    <source>
        <dbReference type="Proteomes" id="UP001268819"/>
    </source>
</evidence>
<name>A0ABU1PRK2_9PSEU</name>
<feature type="region of interest" description="Disordered" evidence="1">
    <location>
        <begin position="1"/>
        <end position="23"/>
    </location>
</feature>
<proteinExistence type="predicted"/>
<protein>
    <submittedName>
        <fullName evidence="2">Uncharacterized protein</fullName>
    </submittedName>
</protein>
<gene>
    <name evidence="2" type="ORF">J2S66_000928</name>
</gene>
<keyword evidence="3" id="KW-1185">Reference proteome</keyword>
<reference evidence="2 3" key="1">
    <citation type="submission" date="2023-07" db="EMBL/GenBank/DDBJ databases">
        <title>Sequencing the genomes of 1000 actinobacteria strains.</title>
        <authorList>
            <person name="Klenk H.-P."/>
        </authorList>
    </citation>
    <scope>NUCLEOTIDE SEQUENCE [LARGE SCALE GENOMIC DNA]</scope>
    <source>
        <strain evidence="2 3">DSM 43749</strain>
    </source>
</reference>